<organism evidence="3 4">
    <name type="scientific">Candidatus Shapirobacteria bacterium GW2011_GWE1_38_10</name>
    <dbReference type="NCBI Taxonomy" id="1618488"/>
    <lineage>
        <taxon>Bacteria</taxon>
        <taxon>Candidatus Shapironibacteriota</taxon>
    </lineage>
</organism>
<dbReference type="SUPFAM" id="SSF64182">
    <property type="entry name" value="DHH phosphoesterases"/>
    <property type="match status" value="1"/>
</dbReference>
<evidence type="ECO:0000259" key="1">
    <source>
        <dbReference type="Pfam" id="PF01368"/>
    </source>
</evidence>
<proteinExistence type="predicted"/>
<reference evidence="3 4" key="1">
    <citation type="journal article" date="2015" name="Nature">
        <title>rRNA introns, odd ribosomes, and small enigmatic genomes across a large radiation of phyla.</title>
        <authorList>
            <person name="Brown C.T."/>
            <person name="Hug L.A."/>
            <person name="Thomas B.C."/>
            <person name="Sharon I."/>
            <person name="Castelle C.J."/>
            <person name="Singh A."/>
            <person name="Wilkins M.J."/>
            <person name="Williams K.H."/>
            <person name="Banfield J.F."/>
        </authorList>
    </citation>
    <scope>NUCLEOTIDE SEQUENCE [LARGE SCALE GENOMIC DNA]</scope>
</reference>
<dbReference type="InterPro" id="IPR038763">
    <property type="entry name" value="DHH_sf"/>
</dbReference>
<feature type="domain" description="DDH" evidence="1">
    <location>
        <begin position="18"/>
        <end position="163"/>
    </location>
</feature>
<protein>
    <submittedName>
        <fullName evidence="3">Phosphoesterase domain-containing protein</fullName>
    </submittedName>
</protein>
<evidence type="ECO:0000313" key="3">
    <source>
        <dbReference type="EMBL" id="KKQ49582.1"/>
    </source>
</evidence>
<dbReference type="Gene3D" id="3.10.310.30">
    <property type="match status" value="1"/>
</dbReference>
<evidence type="ECO:0000259" key="2">
    <source>
        <dbReference type="Pfam" id="PF02272"/>
    </source>
</evidence>
<dbReference type="Pfam" id="PF02272">
    <property type="entry name" value="DHHA1"/>
    <property type="match status" value="1"/>
</dbReference>
<dbReference type="PATRIC" id="fig|1618488.3.peg.772"/>
<dbReference type="EMBL" id="LBTX01000013">
    <property type="protein sequence ID" value="KKQ49582.1"/>
    <property type="molecule type" value="Genomic_DNA"/>
</dbReference>
<gene>
    <name evidence="3" type="ORF">US68_C0013G0022</name>
</gene>
<dbReference type="InterPro" id="IPR003156">
    <property type="entry name" value="DHHA1_dom"/>
</dbReference>
<sequence length="336" mass="36809">MPSIPQQIKSAIDKSRHVLLHLHPGPDADSVGSVLAFFHYLKSINKDVTLISGDSNLSPNLMTLPGADQILSKNYFDIEVKDYDLFIILDSSETRQISKLKKVVFPKALNTIVVDHHASNTGFGQINLIDKTSPATCQILFELFTELKIKITSEIATCLFAGIYADSGGFKYSSTSSKTFSICAKLTKIAPNFSQTIFNLENNDRPERPKLLGLHLNNIKTYFNYRVAISALPQKLVYKNNLNSDDSVNSEIANTLKSVVGWEIGISMIEAGKNKVKVSFRTRDSEKFDVAAIASATGFGGGHMAAAGALIPQPLTKAKRLVLRAISRLHPELGKA</sequence>
<dbReference type="GO" id="GO:0003676">
    <property type="term" value="F:nucleic acid binding"/>
    <property type="evidence" value="ECO:0007669"/>
    <property type="project" value="InterPro"/>
</dbReference>
<dbReference type="PANTHER" id="PTHR47618">
    <property type="entry name" value="BIFUNCTIONAL OLIGORIBONUCLEASE AND PAP PHOSPHATASE NRNA"/>
    <property type="match status" value="1"/>
</dbReference>
<dbReference type="PANTHER" id="PTHR47618:SF1">
    <property type="entry name" value="BIFUNCTIONAL OLIGORIBONUCLEASE AND PAP PHOSPHATASE NRNA"/>
    <property type="match status" value="1"/>
</dbReference>
<accession>A0A0G0I4X5</accession>
<dbReference type="InterPro" id="IPR051319">
    <property type="entry name" value="Oligoribo/pAp-PDE_c-di-AMP_PDE"/>
</dbReference>
<evidence type="ECO:0000313" key="4">
    <source>
        <dbReference type="Proteomes" id="UP000034231"/>
    </source>
</evidence>
<dbReference type="InterPro" id="IPR001667">
    <property type="entry name" value="DDH_dom"/>
</dbReference>
<dbReference type="AlphaFoldDB" id="A0A0G0I4X5"/>
<dbReference type="Pfam" id="PF01368">
    <property type="entry name" value="DHH"/>
    <property type="match status" value="1"/>
</dbReference>
<dbReference type="Proteomes" id="UP000034231">
    <property type="component" value="Unassembled WGS sequence"/>
</dbReference>
<name>A0A0G0I4X5_9BACT</name>
<dbReference type="Gene3D" id="3.90.1640.10">
    <property type="entry name" value="inorganic pyrophosphatase (n-terminal core)"/>
    <property type="match status" value="1"/>
</dbReference>
<comment type="caution">
    <text evidence="3">The sequence shown here is derived from an EMBL/GenBank/DDBJ whole genome shotgun (WGS) entry which is preliminary data.</text>
</comment>
<feature type="domain" description="DHHA1" evidence="2">
    <location>
        <begin position="236"/>
        <end position="318"/>
    </location>
</feature>